<dbReference type="OrthoDB" id="102779at2"/>
<evidence type="ECO:0000256" key="2">
    <source>
        <dbReference type="SAM" id="Phobius"/>
    </source>
</evidence>
<dbReference type="InterPro" id="IPR008023">
    <property type="entry name" value="DUF748"/>
</dbReference>
<dbReference type="eggNOG" id="COG2982">
    <property type="taxonomic scope" value="Bacteria"/>
</dbReference>
<dbReference type="AlphaFoldDB" id="E8X1H6"/>
<dbReference type="PANTHER" id="PTHR30441:SF4">
    <property type="entry name" value="PROTEIN ASMA"/>
    <property type="match status" value="1"/>
</dbReference>
<keyword evidence="4" id="KW-1185">Reference proteome</keyword>
<dbReference type="KEGG" id="acm:AciX9_3200"/>
<dbReference type="PaxDb" id="1198114-AciX9_3200"/>
<dbReference type="GO" id="GO:0005886">
    <property type="term" value="C:plasma membrane"/>
    <property type="evidence" value="ECO:0007669"/>
    <property type="project" value="TreeGrafter"/>
</dbReference>
<name>E8X1H6_GRATM</name>
<evidence type="ECO:0000313" key="4">
    <source>
        <dbReference type="Proteomes" id="UP000000343"/>
    </source>
</evidence>
<dbReference type="InterPro" id="IPR052894">
    <property type="entry name" value="AsmA-related"/>
</dbReference>
<sequence length="556" mass="60068">MNEQTPINDPHLDHLSDTGGDDDFGPPPFHAITHRRAIAVVLVLAVLVLLALLPPLLNVNRYKRQIVTSISTSLGRPVHIDSVSLNLLPLPSFTLENFVISEDPAFGAEPVLQANEVRANLRVSSLWRRRVEFSRIALDSPSVNLVHLPDGRWNLESILLQASRMPAAPTAQKKAGTAPRFPYIEATGARVNLKMGLEKMPISLTEADFALFLPEPNEWHLRLKTHFVRTDAPPTDTGILRVEGTLGRASTLAAVPVDLHADWETAPLGAVSWVLMGRDAGLRGEMNLTAAVTGTVGSNNLDTHLTLQRVRRADFVPEHTLDAELTCKARVGDVFHAFHNVRCAWPSGTSDGGLMVTGELPDLRNLQTAQATATFKDIPAASLLDALRVASNRVSPTLKVAGGISGTYVYTAQPTPLHEKLPAAPNFTITHATLDLGDNKPLLDQDLTGTLTGNQLTLAPIPLALAPASREPASLDLKLDEAGYTLHLSGTVLSSRLLQLAKALPQVGDGLEALLPTPLPPAPIRVDLLSNRTWGQPQTWSTAAVHPAPHGRIRRR</sequence>
<protein>
    <submittedName>
        <fullName evidence="3">AsmA family protein</fullName>
    </submittedName>
</protein>
<reference evidence="4" key="1">
    <citation type="submission" date="2011-01" db="EMBL/GenBank/DDBJ databases">
        <title>Complete sequence of chromosome of Acidobacterium sp. MP5ACTX9.</title>
        <authorList>
            <consortium name="US DOE Joint Genome Institute"/>
            <person name="Lucas S."/>
            <person name="Copeland A."/>
            <person name="Lapidus A."/>
            <person name="Cheng J.-F."/>
            <person name="Goodwin L."/>
            <person name="Pitluck S."/>
            <person name="Teshima H."/>
            <person name="Detter J.C."/>
            <person name="Han C."/>
            <person name="Tapia R."/>
            <person name="Land M."/>
            <person name="Hauser L."/>
            <person name="Kyrpides N."/>
            <person name="Ivanova N."/>
            <person name="Ovchinnikova G."/>
            <person name="Pagani I."/>
            <person name="Rawat S.R."/>
            <person name="Mannisto M."/>
            <person name="Haggblom M.M."/>
            <person name="Woyke T."/>
        </authorList>
    </citation>
    <scope>NUCLEOTIDE SEQUENCE [LARGE SCALE GENOMIC DNA]</scope>
    <source>
        <strain evidence="4">MP5ACTX9</strain>
    </source>
</reference>
<accession>E8X1H6</accession>
<dbReference type="RefSeq" id="WP_013581523.1">
    <property type="nucleotide sequence ID" value="NC_015064.1"/>
</dbReference>
<gene>
    <name evidence="3" type="ordered locus">AciX9_3200</name>
</gene>
<dbReference type="Pfam" id="PF05359">
    <property type="entry name" value="DUF748"/>
    <property type="match status" value="1"/>
</dbReference>
<dbReference type="HOGENOM" id="CLU_489807_0_0_0"/>
<organism evidence="4">
    <name type="scientific">Granulicella tundricola (strain ATCC BAA-1859 / DSM 23138 / MP5ACTX9)</name>
    <dbReference type="NCBI Taxonomy" id="1198114"/>
    <lineage>
        <taxon>Bacteria</taxon>
        <taxon>Pseudomonadati</taxon>
        <taxon>Acidobacteriota</taxon>
        <taxon>Terriglobia</taxon>
        <taxon>Terriglobales</taxon>
        <taxon>Acidobacteriaceae</taxon>
        <taxon>Granulicella</taxon>
    </lineage>
</organism>
<keyword evidence="2" id="KW-0812">Transmembrane</keyword>
<proteinExistence type="predicted"/>
<keyword evidence="2" id="KW-0472">Membrane</keyword>
<dbReference type="GO" id="GO:0090313">
    <property type="term" value="P:regulation of protein targeting to membrane"/>
    <property type="evidence" value="ECO:0007669"/>
    <property type="project" value="TreeGrafter"/>
</dbReference>
<evidence type="ECO:0000256" key="1">
    <source>
        <dbReference type="SAM" id="MobiDB-lite"/>
    </source>
</evidence>
<dbReference type="STRING" id="1198114.AciX9_3200"/>
<dbReference type="Proteomes" id="UP000000343">
    <property type="component" value="Chromosome"/>
</dbReference>
<keyword evidence="2" id="KW-1133">Transmembrane helix</keyword>
<dbReference type="EMBL" id="CP002480">
    <property type="protein sequence ID" value="ADW70211.1"/>
    <property type="molecule type" value="Genomic_DNA"/>
</dbReference>
<evidence type="ECO:0000313" key="3">
    <source>
        <dbReference type="EMBL" id="ADW70211.1"/>
    </source>
</evidence>
<feature type="region of interest" description="Disordered" evidence="1">
    <location>
        <begin position="1"/>
        <end position="20"/>
    </location>
</feature>
<dbReference type="PANTHER" id="PTHR30441">
    <property type="entry name" value="DUF748 DOMAIN-CONTAINING PROTEIN"/>
    <property type="match status" value="1"/>
</dbReference>
<feature type="transmembrane region" description="Helical" evidence="2">
    <location>
        <begin position="37"/>
        <end position="57"/>
    </location>
</feature>